<evidence type="ECO:0000256" key="13">
    <source>
        <dbReference type="ARBA" id="ARBA00023316"/>
    </source>
</evidence>
<proteinExistence type="inferred from homology"/>
<feature type="domain" description="Penicillin-binding protein dimerisation" evidence="15">
    <location>
        <begin position="51"/>
        <end position="221"/>
    </location>
</feature>
<evidence type="ECO:0000256" key="6">
    <source>
        <dbReference type="ARBA" id="ARBA00022670"/>
    </source>
</evidence>
<reference evidence="16" key="2">
    <citation type="submission" date="2021-09" db="EMBL/GenBank/DDBJ databases">
        <authorList>
            <person name="Gilroy R."/>
        </authorList>
    </citation>
    <scope>NUCLEOTIDE SEQUENCE</scope>
    <source>
        <strain evidence="16">7318</strain>
    </source>
</reference>
<evidence type="ECO:0000256" key="7">
    <source>
        <dbReference type="ARBA" id="ARBA00022692"/>
    </source>
</evidence>
<dbReference type="InterPro" id="IPR017790">
    <property type="entry name" value="Penicillin-binding_protein_2"/>
</dbReference>
<evidence type="ECO:0000313" key="16">
    <source>
        <dbReference type="EMBL" id="HJF84206.1"/>
    </source>
</evidence>
<organism evidence="16 17">
    <name type="scientific">Megamonas hypermegale</name>
    <dbReference type="NCBI Taxonomy" id="158847"/>
    <lineage>
        <taxon>Bacteria</taxon>
        <taxon>Bacillati</taxon>
        <taxon>Bacillota</taxon>
        <taxon>Negativicutes</taxon>
        <taxon>Selenomonadales</taxon>
        <taxon>Selenomonadaceae</taxon>
        <taxon>Megamonas</taxon>
    </lineage>
</organism>
<protein>
    <submittedName>
        <fullName evidence="16">Penicillin-binding protein 2</fullName>
        <ecNumber evidence="16">3.4.16.4</ecNumber>
    </submittedName>
</protein>
<evidence type="ECO:0000256" key="9">
    <source>
        <dbReference type="ARBA" id="ARBA00022960"/>
    </source>
</evidence>
<name>A0A921HNY5_9FIRM</name>
<comment type="caution">
    <text evidence="16">The sequence shown here is derived from an EMBL/GenBank/DDBJ whole genome shotgun (WGS) entry which is preliminary data.</text>
</comment>
<dbReference type="GO" id="GO:0071555">
    <property type="term" value="P:cell wall organization"/>
    <property type="evidence" value="ECO:0007669"/>
    <property type="project" value="UniProtKB-KW"/>
</dbReference>
<dbReference type="Pfam" id="PF03717">
    <property type="entry name" value="PBP_dimer"/>
    <property type="match status" value="1"/>
</dbReference>
<evidence type="ECO:0000256" key="4">
    <source>
        <dbReference type="ARBA" id="ARBA00022475"/>
    </source>
</evidence>
<dbReference type="GO" id="GO:0071972">
    <property type="term" value="F:peptidoglycan L,D-transpeptidase activity"/>
    <property type="evidence" value="ECO:0007669"/>
    <property type="project" value="TreeGrafter"/>
</dbReference>
<evidence type="ECO:0000256" key="3">
    <source>
        <dbReference type="ARBA" id="ARBA00007171"/>
    </source>
</evidence>
<keyword evidence="10" id="KW-0573">Peptidoglycan synthesis</keyword>
<evidence type="ECO:0000313" key="17">
    <source>
        <dbReference type="Proteomes" id="UP000780768"/>
    </source>
</evidence>
<keyword evidence="6" id="KW-0645">Protease</keyword>
<dbReference type="RefSeq" id="WP_289547234.1">
    <property type="nucleotide sequence ID" value="NZ_CAKMHU010000004.1"/>
</dbReference>
<dbReference type="GO" id="GO:0008658">
    <property type="term" value="F:penicillin binding"/>
    <property type="evidence" value="ECO:0007669"/>
    <property type="project" value="InterPro"/>
</dbReference>
<dbReference type="GO" id="GO:0009252">
    <property type="term" value="P:peptidoglycan biosynthetic process"/>
    <property type="evidence" value="ECO:0007669"/>
    <property type="project" value="UniProtKB-KW"/>
</dbReference>
<dbReference type="Gene3D" id="3.30.1390.30">
    <property type="entry name" value="Penicillin-binding protein 2a, domain 3"/>
    <property type="match status" value="1"/>
</dbReference>
<evidence type="ECO:0000259" key="15">
    <source>
        <dbReference type="Pfam" id="PF03717"/>
    </source>
</evidence>
<comment type="subcellular location">
    <subcellularLocation>
        <location evidence="2">Cell membrane</location>
    </subcellularLocation>
    <subcellularLocation>
        <location evidence="1">Membrane</location>
        <topology evidence="1">Single-pass membrane protein</topology>
    </subcellularLocation>
</comment>
<keyword evidence="5" id="KW-0997">Cell inner membrane</keyword>
<dbReference type="NCBIfam" id="TIGR03423">
    <property type="entry name" value="pbp2_mrdA"/>
    <property type="match status" value="1"/>
</dbReference>
<evidence type="ECO:0000256" key="8">
    <source>
        <dbReference type="ARBA" id="ARBA00022801"/>
    </source>
</evidence>
<keyword evidence="12" id="KW-0472">Membrane</keyword>
<dbReference type="Pfam" id="PF00905">
    <property type="entry name" value="Transpeptidase"/>
    <property type="match status" value="1"/>
</dbReference>
<accession>A0A921HNY5</accession>
<dbReference type="PANTHER" id="PTHR30627:SF2">
    <property type="entry name" value="PEPTIDOGLYCAN D,D-TRANSPEPTIDASE MRDA"/>
    <property type="match status" value="1"/>
</dbReference>
<dbReference type="PANTHER" id="PTHR30627">
    <property type="entry name" value="PEPTIDOGLYCAN D,D-TRANSPEPTIDASE"/>
    <property type="match status" value="1"/>
</dbReference>
<dbReference type="GO" id="GO:0005886">
    <property type="term" value="C:plasma membrane"/>
    <property type="evidence" value="ECO:0007669"/>
    <property type="project" value="UniProtKB-SubCell"/>
</dbReference>
<sequence>MKFCDKRLKILAGILTLIIVALISRLVYLQIYQGEYFGKLADGNRIRLVSTSAPRGIIYDRNNVPLVNNRPAFTVELLPSLEPVSPEVVDRLAKLLNINAEDINSKIANHSGFDPVTIKVDVTPEIISIIEEQQDLYPGVFIDTKPVRNYIYKTEGVHVLGYVSEISDSELEEKKKDGDDSYKLGDIIGKFGLEKYYDKYLRGTPGGEQVEVDVTGRPVQRLGMKEPISGNSLRLTIDYHIQDAAEKAMDEVLSQIGVQAAAAVVLNPQTGEVLAMVSRPNFDPNLFALGISTKDWNAINNNPHYPLDNKAVTGEYPPGSTFKIITGTAALMEHVVTPDELIFDSGQHWIIPKTNADGEALGYINFVQALAHSDNVYFYEMGNRLGIDRLAKWARAFGIGEKTGIDLSYEASGNVACPEYKRKVFDEDWYLAETFDASIGQGFTLATPLQMAVVMSEAATGGKKFKPYLVQDIIDANGNVVQHFDPVLLRTLPIDPSVAQLVQQGLHEVSTIGTAASMFRDFPVPIAGKTGTAENSHGREHGWFVAYGPFDNPNIAVAVIVENAGYGATSAVPIGHKILTAAFGLDQPQQNAAAPAQTQAQP</sequence>
<dbReference type="Proteomes" id="UP000780768">
    <property type="component" value="Unassembled WGS sequence"/>
</dbReference>
<keyword evidence="8 16" id="KW-0378">Hydrolase</keyword>
<reference evidence="16" key="1">
    <citation type="journal article" date="2021" name="PeerJ">
        <title>Extensive microbial diversity within the chicken gut microbiome revealed by metagenomics and culture.</title>
        <authorList>
            <person name="Gilroy R."/>
            <person name="Ravi A."/>
            <person name="Getino M."/>
            <person name="Pursley I."/>
            <person name="Horton D.L."/>
            <person name="Alikhan N.F."/>
            <person name="Baker D."/>
            <person name="Gharbi K."/>
            <person name="Hall N."/>
            <person name="Watson M."/>
            <person name="Adriaenssens E.M."/>
            <person name="Foster-Nyarko E."/>
            <person name="Jarju S."/>
            <person name="Secka A."/>
            <person name="Antonio M."/>
            <person name="Oren A."/>
            <person name="Chaudhuri R.R."/>
            <person name="La Ragione R."/>
            <person name="Hildebrand F."/>
            <person name="Pallen M.J."/>
        </authorList>
    </citation>
    <scope>NUCLEOTIDE SEQUENCE</scope>
    <source>
        <strain evidence="16">7318</strain>
    </source>
</reference>
<keyword evidence="7" id="KW-0812">Transmembrane</keyword>
<dbReference type="InterPro" id="IPR001460">
    <property type="entry name" value="PCN-bd_Tpept"/>
</dbReference>
<dbReference type="GO" id="GO:0009002">
    <property type="term" value="F:serine-type D-Ala-D-Ala carboxypeptidase activity"/>
    <property type="evidence" value="ECO:0007669"/>
    <property type="project" value="UniProtKB-EC"/>
</dbReference>
<dbReference type="GO" id="GO:0008360">
    <property type="term" value="P:regulation of cell shape"/>
    <property type="evidence" value="ECO:0007669"/>
    <property type="project" value="UniProtKB-KW"/>
</dbReference>
<dbReference type="SUPFAM" id="SSF56519">
    <property type="entry name" value="Penicillin binding protein dimerisation domain"/>
    <property type="match status" value="1"/>
</dbReference>
<dbReference type="Gene3D" id="3.90.1310.10">
    <property type="entry name" value="Penicillin-binding protein 2a (Domain 2)"/>
    <property type="match status" value="1"/>
</dbReference>
<dbReference type="InterPro" id="IPR036138">
    <property type="entry name" value="PBP_dimer_sf"/>
</dbReference>
<evidence type="ECO:0000259" key="14">
    <source>
        <dbReference type="Pfam" id="PF00905"/>
    </source>
</evidence>
<dbReference type="EMBL" id="DYVR01000024">
    <property type="protein sequence ID" value="HJF84206.1"/>
    <property type="molecule type" value="Genomic_DNA"/>
</dbReference>
<evidence type="ECO:0000256" key="5">
    <source>
        <dbReference type="ARBA" id="ARBA00022519"/>
    </source>
</evidence>
<dbReference type="SUPFAM" id="SSF56601">
    <property type="entry name" value="beta-lactamase/transpeptidase-like"/>
    <property type="match status" value="1"/>
</dbReference>
<evidence type="ECO:0000256" key="2">
    <source>
        <dbReference type="ARBA" id="ARBA00004236"/>
    </source>
</evidence>
<keyword evidence="16" id="KW-0121">Carboxypeptidase</keyword>
<dbReference type="InterPro" id="IPR005311">
    <property type="entry name" value="PBP_dimer"/>
</dbReference>
<evidence type="ECO:0000256" key="10">
    <source>
        <dbReference type="ARBA" id="ARBA00022984"/>
    </source>
</evidence>
<dbReference type="EC" id="3.4.16.4" evidence="16"/>
<keyword evidence="9" id="KW-0133">Cell shape</keyword>
<dbReference type="Gene3D" id="3.40.710.10">
    <property type="entry name" value="DD-peptidase/beta-lactamase superfamily"/>
    <property type="match status" value="1"/>
</dbReference>
<evidence type="ECO:0000256" key="12">
    <source>
        <dbReference type="ARBA" id="ARBA00023136"/>
    </source>
</evidence>
<comment type="similarity">
    <text evidence="3">Belongs to the transpeptidase family.</text>
</comment>
<dbReference type="GO" id="GO:0006508">
    <property type="term" value="P:proteolysis"/>
    <property type="evidence" value="ECO:0007669"/>
    <property type="project" value="UniProtKB-KW"/>
</dbReference>
<gene>
    <name evidence="16" type="primary">mrdA</name>
    <name evidence="16" type="ORF">K8V65_00865</name>
</gene>
<dbReference type="AlphaFoldDB" id="A0A921HNY5"/>
<keyword evidence="13" id="KW-0961">Cell wall biogenesis/degradation</keyword>
<keyword evidence="11" id="KW-1133">Transmembrane helix</keyword>
<feature type="domain" description="Penicillin-binding protein transpeptidase" evidence="14">
    <location>
        <begin position="262"/>
        <end position="579"/>
    </location>
</feature>
<dbReference type="InterPro" id="IPR050515">
    <property type="entry name" value="Beta-lactam/transpept"/>
</dbReference>
<evidence type="ECO:0000256" key="11">
    <source>
        <dbReference type="ARBA" id="ARBA00022989"/>
    </source>
</evidence>
<keyword evidence="4" id="KW-1003">Cell membrane</keyword>
<dbReference type="InterPro" id="IPR012338">
    <property type="entry name" value="Beta-lactam/transpept-like"/>
</dbReference>
<evidence type="ECO:0000256" key="1">
    <source>
        <dbReference type="ARBA" id="ARBA00004167"/>
    </source>
</evidence>